<protein>
    <submittedName>
        <fullName evidence="3">Short-chain dehydrogenase</fullName>
    </submittedName>
</protein>
<dbReference type="EMBL" id="KJ856912">
    <property type="protein sequence ID" value="AKA87339.1"/>
    <property type="molecule type" value="Genomic_DNA"/>
</dbReference>
<dbReference type="PANTHER" id="PTHR43639">
    <property type="entry name" value="OXIDOREDUCTASE, SHORT-CHAIN DEHYDROGENASE/REDUCTASE FAMILY (AFU_ORTHOLOGUE AFUA_5G02870)"/>
    <property type="match status" value="1"/>
</dbReference>
<dbReference type="Pfam" id="PF00106">
    <property type="entry name" value="adh_short"/>
    <property type="match status" value="1"/>
</dbReference>
<gene>
    <name evidence="3" type="primary">penB</name>
</gene>
<evidence type="ECO:0000256" key="1">
    <source>
        <dbReference type="ARBA" id="ARBA00006484"/>
    </source>
</evidence>
<accession>A0A1S5NNK2</accession>
<dbReference type="GO" id="GO:0016491">
    <property type="term" value="F:oxidoreductase activity"/>
    <property type="evidence" value="ECO:0007669"/>
    <property type="project" value="UniProtKB-KW"/>
</dbReference>
<dbReference type="Gene3D" id="3.40.50.720">
    <property type="entry name" value="NAD(P)-binding Rossmann-like Domain"/>
    <property type="match status" value="1"/>
</dbReference>
<dbReference type="PANTHER" id="PTHR43639:SF1">
    <property type="entry name" value="SHORT-CHAIN DEHYDROGENASE_REDUCTASE FAMILY PROTEIN"/>
    <property type="match status" value="1"/>
</dbReference>
<proteinExistence type="inferred from homology"/>
<evidence type="ECO:0000256" key="2">
    <source>
        <dbReference type="ARBA" id="ARBA00023002"/>
    </source>
</evidence>
<organism evidence="3">
    <name type="scientific">Streptomyces antibioticus</name>
    <dbReference type="NCBI Taxonomy" id="1890"/>
    <lineage>
        <taxon>Bacteria</taxon>
        <taxon>Bacillati</taxon>
        <taxon>Actinomycetota</taxon>
        <taxon>Actinomycetes</taxon>
        <taxon>Kitasatosporales</taxon>
        <taxon>Streptomycetaceae</taxon>
        <taxon>Streptomyces</taxon>
    </lineage>
</organism>
<sequence>MASADHPVALLTGTNRGSGRSIARELHARGYRIFSLNRTLTGEEWLHEERCDLADPEQIRGGVARVLATAGRLNVCVSNAVDRVLDPIADMRWEDWDRSLAVNLSANFHLTQAVLPALRSGDGLIVFMGSHAATRYFEGGAAYSAAKAALSAFVETLLMEERNNGVRACLVSPGAIANLDGDVDPHKMTTHAVAKAVVSIIADFPRDLLVGEMEIRPAALPERPVTGIDRLLHV</sequence>
<name>A0A1S5NNK2_STRAT</name>
<dbReference type="InterPro" id="IPR002347">
    <property type="entry name" value="SDR_fam"/>
</dbReference>
<comment type="similarity">
    <text evidence="1">Belongs to the short-chain dehydrogenases/reductases (SDR) family.</text>
</comment>
<dbReference type="SUPFAM" id="SSF51735">
    <property type="entry name" value="NAD(P)-binding Rossmann-fold domains"/>
    <property type="match status" value="1"/>
</dbReference>
<reference evidence="3" key="1">
    <citation type="journal article" date="2017" name="Cell Chem. Biol.">
        <title>An Unusual Protector-Protege Strategy for the Biosynthesis of Purine Nucleoside Antibiotics.</title>
        <authorList>
            <person name="Wu P."/>
            <person name="Wan D."/>
            <person name="Xu G."/>
            <person name="Wang G."/>
            <person name="Ma H."/>
            <person name="Wang T."/>
            <person name="Gao Y."/>
            <person name="Qi J."/>
            <person name="Chen X."/>
            <person name="Zhu J."/>
            <person name="Li Y.Q."/>
            <person name="Deng Z."/>
            <person name="Chen W."/>
        </authorList>
    </citation>
    <scope>NUCLEOTIDE SEQUENCE</scope>
    <source>
        <strain evidence="3">NRRL 3238</strain>
    </source>
</reference>
<keyword evidence="2" id="KW-0560">Oxidoreductase</keyword>
<dbReference type="InterPro" id="IPR036291">
    <property type="entry name" value="NAD(P)-bd_dom_sf"/>
</dbReference>
<dbReference type="AlphaFoldDB" id="A0A1S5NNK2"/>
<evidence type="ECO:0000313" key="3">
    <source>
        <dbReference type="EMBL" id="AKA87339.1"/>
    </source>
</evidence>
<dbReference type="PRINTS" id="PR00081">
    <property type="entry name" value="GDHRDH"/>
</dbReference>